<dbReference type="GO" id="GO:0043139">
    <property type="term" value="F:5'-3' DNA helicase activity"/>
    <property type="evidence" value="ECO:0007669"/>
    <property type="project" value="UniProtKB-EC"/>
</dbReference>
<dbReference type="AlphaFoldDB" id="A0AAD7G5S4"/>
<sequence length="148" mass="16444">LNKEQQRAFKIVTNHAAGSPIMPLRIYMGGIGGTGKSRVIHTIIEYLTRRDEEYRFMVLGPTGSTTALLNGSPYHSVFKIPRELKSKNHDDVEGIRNEGVSLAAVNERLQGVDYIFLDEISIVSCNDFQALQRRPQRVGVSTTTPSAL</sequence>
<dbReference type="GO" id="GO:0005524">
    <property type="term" value="F:ATP binding"/>
    <property type="evidence" value="ECO:0007669"/>
    <property type="project" value="UniProtKB-KW"/>
</dbReference>
<dbReference type="GO" id="GO:0000723">
    <property type="term" value="P:telomere maintenance"/>
    <property type="evidence" value="ECO:0007669"/>
    <property type="project" value="InterPro"/>
</dbReference>
<proteinExistence type="inferred from homology"/>
<feature type="non-terminal residue" evidence="3">
    <location>
        <position position="1"/>
    </location>
</feature>
<dbReference type="Gene3D" id="3.40.50.300">
    <property type="entry name" value="P-loop containing nucleotide triphosphate hydrolases"/>
    <property type="match status" value="1"/>
</dbReference>
<keyword evidence="1" id="KW-0233">DNA recombination</keyword>
<accession>A0AAD7G5S4</accession>
<keyword evidence="1" id="KW-0227">DNA damage</keyword>
<dbReference type="PANTHER" id="PTHR47642">
    <property type="entry name" value="ATP-DEPENDENT DNA HELICASE"/>
    <property type="match status" value="1"/>
</dbReference>
<comment type="catalytic activity">
    <reaction evidence="1">
        <text>ATP + H2O = ADP + phosphate + H(+)</text>
        <dbReference type="Rhea" id="RHEA:13065"/>
        <dbReference type="ChEBI" id="CHEBI:15377"/>
        <dbReference type="ChEBI" id="CHEBI:15378"/>
        <dbReference type="ChEBI" id="CHEBI:30616"/>
        <dbReference type="ChEBI" id="CHEBI:43474"/>
        <dbReference type="ChEBI" id="CHEBI:456216"/>
        <dbReference type="EC" id="5.6.2.3"/>
    </reaction>
</comment>
<keyword evidence="1" id="KW-0234">DNA repair</keyword>
<feature type="domain" description="DNA helicase Pif1-like DEAD-box helicase" evidence="2">
    <location>
        <begin position="1"/>
        <end position="135"/>
    </location>
</feature>
<protein>
    <recommendedName>
        <fullName evidence="1">ATP-dependent DNA helicase</fullName>
        <ecNumber evidence="1">5.6.2.3</ecNumber>
    </recommendedName>
</protein>
<dbReference type="PANTHER" id="PTHR47642:SF5">
    <property type="entry name" value="ATP-DEPENDENT DNA HELICASE"/>
    <property type="match status" value="1"/>
</dbReference>
<comment type="cofactor">
    <cofactor evidence="1">
        <name>Mg(2+)</name>
        <dbReference type="ChEBI" id="CHEBI:18420"/>
    </cofactor>
</comment>
<dbReference type="GO" id="GO:0016787">
    <property type="term" value="F:hydrolase activity"/>
    <property type="evidence" value="ECO:0007669"/>
    <property type="project" value="UniProtKB-KW"/>
</dbReference>
<name>A0AAD7G5S4_MYCRO</name>
<dbReference type="EC" id="5.6.2.3" evidence="1"/>
<organism evidence="3 4">
    <name type="scientific">Mycena rosella</name>
    <name type="common">Pink bonnet</name>
    <name type="synonym">Agaricus rosellus</name>
    <dbReference type="NCBI Taxonomy" id="1033263"/>
    <lineage>
        <taxon>Eukaryota</taxon>
        <taxon>Fungi</taxon>
        <taxon>Dikarya</taxon>
        <taxon>Basidiomycota</taxon>
        <taxon>Agaricomycotina</taxon>
        <taxon>Agaricomycetes</taxon>
        <taxon>Agaricomycetidae</taxon>
        <taxon>Agaricales</taxon>
        <taxon>Marasmiineae</taxon>
        <taxon>Mycenaceae</taxon>
        <taxon>Mycena</taxon>
    </lineage>
</organism>
<evidence type="ECO:0000256" key="1">
    <source>
        <dbReference type="RuleBase" id="RU363044"/>
    </source>
</evidence>
<comment type="similarity">
    <text evidence="1">Belongs to the helicase family.</text>
</comment>
<comment type="caution">
    <text evidence="3">The sequence shown here is derived from an EMBL/GenBank/DDBJ whole genome shotgun (WGS) entry which is preliminary data.</text>
</comment>
<evidence type="ECO:0000313" key="4">
    <source>
        <dbReference type="Proteomes" id="UP001221757"/>
    </source>
</evidence>
<keyword evidence="4" id="KW-1185">Reference proteome</keyword>
<keyword evidence="1" id="KW-0067">ATP-binding</keyword>
<dbReference type="SUPFAM" id="SSF52540">
    <property type="entry name" value="P-loop containing nucleoside triphosphate hydrolases"/>
    <property type="match status" value="1"/>
</dbReference>
<evidence type="ECO:0000313" key="3">
    <source>
        <dbReference type="EMBL" id="KAJ7662403.1"/>
    </source>
</evidence>
<dbReference type="GO" id="GO:0006281">
    <property type="term" value="P:DNA repair"/>
    <property type="evidence" value="ECO:0007669"/>
    <property type="project" value="UniProtKB-KW"/>
</dbReference>
<keyword evidence="1" id="KW-0378">Hydrolase</keyword>
<reference evidence="3" key="1">
    <citation type="submission" date="2023-03" db="EMBL/GenBank/DDBJ databases">
        <title>Massive genome expansion in bonnet fungi (Mycena s.s.) driven by repeated elements and novel gene families across ecological guilds.</title>
        <authorList>
            <consortium name="Lawrence Berkeley National Laboratory"/>
            <person name="Harder C.B."/>
            <person name="Miyauchi S."/>
            <person name="Viragh M."/>
            <person name="Kuo A."/>
            <person name="Thoen E."/>
            <person name="Andreopoulos B."/>
            <person name="Lu D."/>
            <person name="Skrede I."/>
            <person name="Drula E."/>
            <person name="Henrissat B."/>
            <person name="Morin E."/>
            <person name="Kohler A."/>
            <person name="Barry K."/>
            <person name="LaButti K."/>
            <person name="Morin E."/>
            <person name="Salamov A."/>
            <person name="Lipzen A."/>
            <person name="Mereny Z."/>
            <person name="Hegedus B."/>
            <person name="Baldrian P."/>
            <person name="Stursova M."/>
            <person name="Weitz H."/>
            <person name="Taylor A."/>
            <person name="Grigoriev I.V."/>
            <person name="Nagy L.G."/>
            <person name="Martin F."/>
            <person name="Kauserud H."/>
        </authorList>
    </citation>
    <scope>NUCLEOTIDE SEQUENCE</scope>
    <source>
        <strain evidence="3">CBHHK067</strain>
    </source>
</reference>
<dbReference type="Pfam" id="PF05970">
    <property type="entry name" value="PIF1"/>
    <property type="match status" value="1"/>
</dbReference>
<dbReference type="Proteomes" id="UP001221757">
    <property type="component" value="Unassembled WGS sequence"/>
</dbReference>
<dbReference type="EMBL" id="JARKIE010000241">
    <property type="protein sequence ID" value="KAJ7662403.1"/>
    <property type="molecule type" value="Genomic_DNA"/>
</dbReference>
<evidence type="ECO:0000259" key="2">
    <source>
        <dbReference type="Pfam" id="PF05970"/>
    </source>
</evidence>
<gene>
    <name evidence="3" type="ORF">B0H17DRAFT_953129</name>
</gene>
<dbReference type="GO" id="GO:0006310">
    <property type="term" value="P:DNA recombination"/>
    <property type="evidence" value="ECO:0007669"/>
    <property type="project" value="UniProtKB-KW"/>
</dbReference>
<dbReference type="InterPro" id="IPR027417">
    <property type="entry name" value="P-loop_NTPase"/>
</dbReference>
<dbReference type="InterPro" id="IPR051055">
    <property type="entry name" value="PIF1_helicase"/>
</dbReference>
<dbReference type="InterPro" id="IPR010285">
    <property type="entry name" value="DNA_helicase_pif1-like_DEAD"/>
</dbReference>
<keyword evidence="1" id="KW-0547">Nucleotide-binding</keyword>
<keyword evidence="1" id="KW-0347">Helicase</keyword>